<dbReference type="EMBL" id="RJJD01000004">
    <property type="protein sequence ID" value="RNI28704.1"/>
    <property type="molecule type" value="Genomic_DNA"/>
</dbReference>
<reference evidence="1 2" key="1">
    <citation type="submission" date="2018-11" db="EMBL/GenBank/DDBJ databases">
        <title>Rufibacter latericius sp. nov., isolated from water in Baiyang Lake.</title>
        <authorList>
            <person name="Yang Y."/>
        </authorList>
    </citation>
    <scope>NUCLEOTIDE SEQUENCE [LARGE SCALE GENOMIC DNA]</scope>
    <source>
        <strain evidence="1 2">R-22-1c-1</strain>
    </source>
</reference>
<dbReference type="NCBIfam" id="TIGR01643">
    <property type="entry name" value="YD_repeat_2x"/>
    <property type="match status" value="1"/>
</dbReference>
<protein>
    <recommendedName>
        <fullName evidence="3">DUF4595 domain-containing protein</fullName>
    </recommendedName>
</protein>
<evidence type="ECO:0008006" key="3">
    <source>
        <dbReference type="Google" id="ProtNLM"/>
    </source>
</evidence>
<organism evidence="1 2">
    <name type="scientific">Rufibacter latericius</name>
    <dbReference type="NCBI Taxonomy" id="2487040"/>
    <lineage>
        <taxon>Bacteria</taxon>
        <taxon>Pseudomonadati</taxon>
        <taxon>Bacteroidota</taxon>
        <taxon>Cytophagia</taxon>
        <taxon>Cytophagales</taxon>
        <taxon>Hymenobacteraceae</taxon>
        <taxon>Rufibacter</taxon>
    </lineage>
</organism>
<gene>
    <name evidence="1" type="ORF">EFB08_08710</name>
</gene>
<dbReference type="AlphaFoldDB" id="A0A3M9MT49"/>
<evidence type="ECO:0000313" key="2">
    <source>
        <dbReference type="Proteomes" id="UP000272117"/>
    </source>
</evidence>
<dbReference type="InterPro" id="IPR006530">
    <property type="entry name" value="YD"/>
</dbReference>
<dbReference type="PROSITE" id="PS51257">
    <property type="entry name" value="PROKAR_LIPOPROTEIN"/>
    <property type="match status" value="1"/>
</dbReference>
<sequence>MKKLLLSISIALSLLGCKNETDPAPETEKLCRIVSIDPTYAFQYNAQNQLTTITVKTSNTSSYQIDLKYDAKGRLVRETAREELWENSYNAQDQLIQQTLYSTVSPGVDPIVYLHSYNSAGQRTQTISHLSKEPNKRLSLSTYSYTNGVLSSIVKNTYAYGGFDGSVPDSWRETKDTYTYVFDGKKNPLPSLPIMTFENYFANGYDEKQTPILFSGNVIRFTFKRESPNGGGSTNYTATYKYNEQGYPIESMKTQDGWVKTQAFYSYNCE</sequence>
<proteinExistence type="predicted"/>
<keyword evidence="2" id="KW-1185">Reference proteome</keyword>
<dbReference type="Gene3D" id="2.180.10.10">
    <property type="entry name" value="RHS repeat-associated core"/>
    <property type="match status" value="1"/>
</dbReference>
<name>A0A3M9MT49_9BACT</name>
<dbReference type="OrthoDB" id="848853at2"/>
<comment type="caution">
    <text evidence="1">The sequence shown here is derived from an EMBL/GenBank/DDBJ whole genome shotgun (WGS) entry which is preliminary data.</text>
</comment>
<dbReference type="RefSeq" id="WP_123126561.1">
    <property type="nucleotide sequence ID" value="NZ_RJJD01000004.1"/>
</dbReference>
<dbReference type="Proteomes" id="UP000272117">
    <property type="component" value="Unassembled WGS sequence"/>
</dbReference>
<accession>A0A3M9MT49</accession>
<evidence type="ECO:0000313" key="1">
    <source>
        <dbReference type="EMBL" id="RNI28704.1"/>
    </source>
</evidence>